<dbReference type="PANTHER" id="PTHR10622">
    <property type="entry name" value="HET DOMAIN-CONTAINING PROTEIN"/>
    <property type="match status" value="1"/>
</dbReference>
<accession>A0ABR1HBF6</accession>
<keyword evidence="2" id="KW-1185">Reference proteome</keyword>
<evidence type="ECO:0008006" key="3">
    <source>
        <dbReference type="Google" id="ProtNLM"/>
    </source>
</evidence>
<name>A0ABR1HBF6_9HYPO</name>
<sequence>MRLLNSTSFEVAEFAGDKIPPYAVLSHTWDVEEVTLGDILQQDYRHLKGFVKIDTCCIDKSSSAEMFEAITSMYQWYYAADVCYVYLCDVPPLDPFLDKHMLQSARWLTR</sequence>
<evidence type="ECO:0000313" key="2">
    <source>
        <dbReference type="Proteomes" id="UP001498421"/>
    </source>
</evidence>
<protein>
    <recommendedName>
        <fullName evidence="3">Heterokaryon incompatibility domain-containing protein</fullName>
    </recommendedName>
</protein>
<dbReference type="EMBL" id="JAZAVK010000167">
    <property type="protein sequence ID" value="KAK7418406.1"/>
    <property type="molecule type" value="Genomic_DNA"/>
</dbReference>
<organism evidence="1 2">
    <name type="scientific">Neonectria magnoliae</name>
    <dbReference type="NCBI Taxonomy" id="2732573"/>
    <lineage>
        <taxon>Eukaryota</taxon>
        <taxon>Fungi</taxon>
        <taxon>Dikarya</taxon>
        <taxon>Ascomycota</taxon>
        <taxon>Pezizomycotina</taxon>
        <taxon>Sordariomycetes</taxon>
        <taxon>Hypocreomycetidae</taxon>
        <taxon>Hypocreales</taxon>
        <taxon>Nectriaceae</taxon>
        <taxon>Neonectria</taxon>
    </lineage>
</organism>
<dbReference type="PANTHER" id="PTHR10622:SF10">
    <property type="entry name" value="HET DOMAIN-CONTAINING PROTEIN"/>
    <property type="match status" value="1"/>
</dbReference>
<evidence type="ECO:0000313" key="1">
    <source>
        <dbReference type="EMBL" id="KAK7418406.1"/>
    </source>
</evidence>
<gene>
    <name evidence="1" type="ORF">QQZ08_011256</name>
</gene>
<proteinExistence type="predicted"/>
<reference evidence="1 2" key="1">
    <citation type="journal article" date="2025" name="Microbiol. Resour. Announc.">
        <title>Draft genome sequences for Neonectria magnoliae and Neonectria punicea, canker pathogens of Liriodendron tulipifera and Acer saccharum in West Virginia.</title>
        <authorList>
            <person name="Petronek H.M."/>
            <person name="Kasson M.T."/>
            <person name="Metheny A.M."/>
            <person name="Stauder C.M."/>
            <person name="Lovett B."/>
            <person name="Lynch S.C."/>
            <person name="Garnas J.R."/>
            <person name="Kasson L.R."/>
            <person name="Stajich J.E."/>
        </authorList>
    </citation>
    <scope>NUCLEOTIDE SEQUENCE [LARGE SCALE GENOMIC DNA]</scope>
    <source>
        <strain evidence="1 2">NRRL 64651</strain>
    </source>
</reference>
<comment type="caution">
    <text evidence="1">The sequence shown here is derived from an EMBL/GenBank/DDBJ whole genome shotgun (WGS) entry which is preliminary data.</text>
</comment>
<dbReference type="Proteomes" id="UP001498421">
    <property type="component" value="Unassembled WGS sequence"/>
</dbReference>